<evidence type="ECO:0000313" key="10">
    <source>
        <dbReference type="EMBL" id="MFB0833156.1"/>
    </source>
</evidence>
<feature type="transmembrane region" description="Helical" evidence="8">
    <location>
        <begin position="501"/>
        <end position="520"/>
    </location>
</feature>
<dbReference type="Proteomes" id="UP001575652">
    <property type="component" value="Unassembled WGS sequence"/>
</dbReference>
<gene>
    <name evidence="10" type="ORF">ACETWP_01015</name>
</gene>
<feature type="transmembrane region" description="Helical" evidence="8">
    <location>
        <begin position="781"/>
        <end position="806"/>
    </location>
</feature>
<feature type="transmembrane region" description="Helical" evidence="8">
    <location>
        <begin position="16"/>
        <end position="38"/>
    </location>
</feature>
<evidence type="ECO:0000256" key="5">
    <source>
        <dbReference type="ARBA" id="ARBA00023136"/>
    </source>
</evidence>
<feature type="transmembrane region" description="Helical" evidence="8">
    <location>
        <begin position="428"/>
        <end position="452"/>
    </location>
</feature>
<dbReference type="PANTHER" id="PTHR30572:SF4">
    <property type="entry name" value="ABC TRANSPORTER PERMEASE YTRF"/>
    <property type="match status" value="1"/>
</dbReference>
<evidence type="ECO:0000256" key="3">
    <source>
        <dbReference type="ARBA" id="ARBA00022692"/>
    </source>
</evidence>
<keyword evidence="11" id="KW-1185">Reference proteome</keyword>
<comment type="similarity">
    <text evidence="6">Belongs to the ABC-4 integral membrane protein family.</text>
</comment>
<evidence type="ECO:0000256" key="2">
    <source>
        <dbReference type="ARBA" id="ARBA00022475"/>
    </source>
</evidence>
<feature type="transmembrane region" description="Helical" evidence="8">
    <location>
        <begin position="458"/>
        <end position="480"/>
    </location>
</feature>
<proteinExistence type="inferred from homology"/>
<dbReference type="RefSeq" id="WP_373970324.1">
    <property type="nucleotide sequence ID" value="NZ_JBHDLJ010000001.1"/>
</dbReference>
<feature type="transmembrane region" description="Helical" evidence="8">
    <location>
        <begin position="279"/>
        <end position="306"/>
    </location>
</feature>
<dbReference type="PANTHER" id="PTHR30572">
    <property type="entry name" value="MEMBRANE COMPONENT OF TRANSPORTER-RELATED"/>
    <property type="match status" value="1"/>
</dbReference>
<feature type="transmembrane region" description="Helical" evidence="8">
    <location>
        <begin position="732"/>
        <end position="760"/>
    </location>
</feature>
<feature type="transmembrane region" description="Helical" evidence="8">
    <location>
        <begin position="826"/>
        <end position="846"/>
    </location>
</feature>
<reference evidence="10 11" key="1">
    <citation type="submission" date="2024-09" db="EMBL/GenBank/DDBJ databases">
        <authorList>
            <person name="Salinas-Garcia M.A."/>
            <person name="Prieme A."/>
        </authorList>
    </citation>
    <scope>NUCLEOTIDE SEQUENCE [LARGE SCALE GENOMIC DNA]</scope>
    <source>
        <strain evidence="10 11">DSM 21081</strain>
    </source>
</reference>
<evidence type="ECO:0000259" key="9">
    <source>
        <dbReference type="Pfam" id="PF02687"/>
    </source>
</evidence>
<feature type="compositionally biased region" description="Low complexity" evidence="7">
    <location>
        <begin position="653"/>
        <end position="663"/>
    </location>
</feature>
<keyword evidence="3 8" id="KW-0812">Transmembrane</keyword>
<evidence type="ECO:0000256" key="8">
    <source>
        <dbReference type="SAM" id="Phobius"/>
    </source>
</evidence>
<sequence length="863" mass="84943">MLSLALANLRTYGRRFVAVCLAVMIGTAFLSATLMVGASATASLQRSVGASYQNADLVATVDWAAADAAATGDTTADGDGPSADATVLGARALEAASAVPGVAAGYGRIQTSARVLSGDDGETALVGGYAAAEALRSVVVTAGVLPDDARGIALDTRHAAASGLGLGDSVTLAAPTADGEVGLPVRITGLTAPSDDPGAGTYMQVTAADPLLERILGGFPDYGQLQLLLDDGADPAIVVPAVADALTAAGVAHPAVRTAREQTLEDVASLSGGQDQLTVVLLVFALVALVVTGLVVTNTFSVLVAQRTRELALLRAIGARRAQLRRAVLAEALLVGLASSALGVLLATGVMAALVAVVATLPGSGFAVLAVPGGAVAAGMAAGTAMTLVAAWVPARNATRVAPLAALRPADPAGAGNRRGRVRLAAGALLTVVGAALLGIGAAGANLLIAFAGGALSFPGVLLLGSLFLPPAVSAAGRLARPAGVPGRLAALNAVRNPGRTTATASALLIGVTLVSMMMVGAQTAKASLDGALASEYLVDVTVEGYGRDTPLDSGDAEEVLRVDGVAAAALLTPVGTDAGGLPVYAAGSGDLAAVLNDASRLPGPGQALVAQDHDGAEVDVEGPNGSATWSAVRTGSNTLRTVTTTGTAAALMPDAPASPAPADGSVGAVRGGPEDAPETSPVLWIKADANLGAAAARDLGRGLAAALGTQEYAVGGGLLEKQLYGEVIDTLLLVVTGLLAVAVLIALIGVANTLSLSVLERTRESSLLRALGLTRRQLRGMLALEATLVAGVAALLGCVLGAAYGILGAQSALGSFAALAVSLPWAQLAGVVLVAVLAALAASVMPARRAARLSPVEGLAAE</sequence>
<evidence type="ECO:0000256" key="6">
    <source>
        <dbReference type="ARBA" id="ARBA00038076"/>
    </source>
</evidence>
<feature type="domain" description="ABC3 transporter permease C-terminal" evidence="9">
    <location>
        <begin position="739"/>
        <end position="856"/>
    </location>
</feature>
<dbReference type="InterPro" id="IPR003838">
    <property type="entry name" value="ABC3_permease_C"/>
</dbReference>
<feature type="domain" description="ABC3 transporter permease C-terminal" evidence="9">
    <location>
        <begin position="283"/>
        <end position="401"/>
    </location>
</feature>
<dbReference type="InterPro" id="IPR050250">
    <property type="entry name" value="Macrolide_Exporter_MacB"/>
</dbReference>
<feature type="region of interest" description="Disordered" evidence="7">
    <location>
        <begin position="653"/>
        <end position="678"/>
    </location>
</feature>
<name>A0ABV4UJQ7_9MICC</name>
<evidence type="ECO:0000313" key="11">
    <source>
        <dbReference type="Proteomes" id="UP001575652"/>
    </source>
</evidence>
<dbReference type="EMBL" id="JBHDLJ010000001">
    <property type="protein sequence ID" value="MFB0833156.1"/>
    <property type="molecule type" value="Genomic_DNA"/>
</dbReference>
<protein>
    <submittedName>
        <fullName evidence="10">FtsX-like permease family protein</fullName>
    </submittedName>
</protein>
<comment type="caution">
    <text evidence="10">The sequence shown here is derived from an EMBL/GenBank/DDBJ whole genome shotgun (WGS) entry which is preliminary data.</text>
</comment>
<organism evidence="10 11">
    <name type="scientific">Arthrobacter halodurans</name>
    <dbReference type="NCBI Taxonomy" id="516699"/>
    <lineage>
        <taxon>Bacteria</taxon>
        <taxon>Bacillati</taxon>
        <taxon>Actinomycetota</taxon>
        <taxon>Actinomycetes</taxon>
        <taxon>Micrococcales</taxon>
        <taxon>Micrococcaceae</taxon>
        <taxon>Arthrobacter</taxon>
    </lineage>
</organism>
<evidence type="ECO:0000256" key="7">
    <source>
        <dbReference type="SAM" id="MobiDB-lite"/>
    </source>
</evidence>
<dbReference type="Pfam" id="PF02687">
    <property type="entry name" value="FtsX"/>
    <property type="match status" value="2"/>
</dbReference>
<evidence type="ECO:0000256" key="1">
    <source>
        <dbReference type="ARBA" id="ARBA00004651"/>
    </source>
</evidence>
<accession>A0ABV4UJQ7</accession>
<evidence type="ECO:0000256" key="4">
    <source>
        <dbReference type="ARBA" id="ARBA00022989"/>
    </source>
</evidence>
<feature type="transmembrane region" description="Helical" evidence="8">
    <location>
        <begin position="327"/>
        <end position="360"/>
    </location>
</feature>
<feature type="transmembrane region" description="Helical" evidence="8">
    <location>
        <begin position="366"/>
        <end position="393"/>
    </location>
</feature>
<comment type="subcellular location">
    <subcellularLocation>
        <location evidence="1">Cell membrane</location>
        <topology evidence="1">Multi-pass membrane protein</topology>
    </subcellularLocation>
</comment>
<keyword evidence="2" id="KW-1003">Cell membrane</keyword>
<keyword evidence="4 8" id="KW-1133">Transmembrane helix</keyword>
<keyword evidence="5 8" id="KW-0472">Membrane</keyword>